<evidence type="ECO:0000256" key="1">
    <source>
        <dbReference type="RuleBase" id="RU000411"/>
    </source>
</evidence>
<dbReference type="GO" id="GO:0001869">
    <property type="term" value="P:negative regulation of complement activation, lectin pathway"/>
    <property type="evidence" value="ECO:0007669"/>
    <property type="project" value="Ensembl"/>
</dbReference>
<dbReference type="InterPro" id="IPR042185">
    <property type="entry name" value="Serpin_sf_2"/>
</dbReference>
<feature type="compositionally biased region" description="Basic and acidic residues" evidence="2">
    <location>
        <begin position="26"/>
        <end position="36"/>
    </location>
</feature>
<feature type="region of interest" description="Disordered" evidence="2">
    <location>
        <begin position="26"/>
        <end position="48"/>
    </location>
</feature>
<reference evidence="5 6" key="1">
    <citation type="journal article" date="2019" name="Proc. Natl. Acad. Sci. U.S.A.">
        <title>Regulatory changes in pterin and carotenoid genes underlie balanced color polymorphisms in the wall lizard.</title>
        <authorList>
            <person name="Andrade P."/>
            <person name="Pinho C."/>
            <person name="Perez I de Lanuza G."/>
            <person name="Afonso S."/>
            <person name="Brejcha J."/>
            <person name="Rubin C.J."/>
            <person name="Wallerman O."/>
            <person name="Pereira P."/>
            <person name="Sabatino S.J."/>
            <person name="Bellati A."/>
            <person name="Pellitteri-Rosa D."/>
            <person name="Bosakova Z."/>
            <person name="Bunikis I."/>
            <person name="Carretero M.A."/>
            <person name="Feiner N."/>
            <person name="Marsik P."/>
            <person name="Pauperio F."/>
            <person name="Salvi D."/>
            <person name="Soler L."/>
            <person name="While G.M."/>
            <person name="Uller T."/>
            <person name="Font E."/>
            <person name="Andersson L."/>
            <person name="Carneiro M."/>
        </authorList>
    </citation>
    <scope>NUCLEOTIDE SEQUENCE</scope>
</reference>
<keyword evidence="3" id="KW-0732">Signal</keyword>
<dbReference type="PANTHER" id="PTHR11461">
    <property type="entry name" value="SERINE PROTEASE INHIBITOR, SERPIN"/>
    <property type="match status" value="1"/>
</dbReference>
<dbReference type="PANTHER" id="PTHR11461:SF159">
    <property type="entry name" value="PLASMA PROTEASE C1 INHIBITOR"/>
    <property type="match status" value="1"/>
</dbReference>
<name>A0A670HQM7_PODMU</name>
<dbReference type="GeneTree" id="ENSGT00940000159681"/>
<gene>
    <name evidence="5" type="primary">SERPING1</name>
</gene>
<dbReference type="GO" id="GO:0005615">
    <property type="term" value="C:extracellular space"/>
    <property type="evidence" value="ECO:0007669"/>
    <property type="project" value="Ensembl"/>
</dbReference>
<dbReference type="Pfam" id="PF00079">
    <property type="entry name" value="Serpin"/>
    <property type="match status" value="1"/>
</dbReference>
<reference evidence="5" key="2">
    <citation type="submission" date="2025-08" db="UniProtKB">
        <authorList>
            <consortium name="Ensembl"/>
        </authorList>
    </citation>
    <scope>IDENTIFICATION</scope>
</reference>
<evidence type="ECO:0000259" key="4">
    <source>
        <dbReference type="SMART" id="SM00093"/>
    </source>
</evidence>
<keyword evidence="6" id="KW-1185">Reference proteome</keyword>
<dbReference type="RefSeq" id="XP_028594312.1">
    <property type="nucleotide sequence ID" value="XM_028738479.1"/>
</dbReference>
<comment type="similarity">
    <text evidence="1">Belongs to the serpin family.</text>
</comment>
<dbReference type="InterPro" id="IPR042178">
    <property type="entry name" value="Serpin_sf_1"/>
</dbReference>
<dbReference type="Ensembl" id="ENSPMRT00000001969.1">
    <property type="protein sequence ID" value="ENSPMRP00000001851.1"/>
    <property type="gene ID" value="ENSPMRG00000001368.1"/>
</dbReference>
<proteinExistence type="inferred from homology"/>
<dbReference type="CTD" id="710"/>
<sequence length="535" mass="59797">MKIWLILLGLAATLIPSFSQEVPTKSIREAENDRPEPTQTTNNGGWNWRWNIFGQGIPVENEDDATVKLEEGGERENEGSHEQKEATHLEVASNKRDGGAEGNECKQSRVSEVGVKECLDDPEMPAGTTNTTEPATRIPTTAEATASTPCTSKQCQPRINPWATCARATTEDEKKLFEALTEFSVEFYKAAILHEKPGSNLIFSPFSVAVMLSNLLLGTCNQTKDRLERLLFYPEGFTCVHRALESLQKSEALTSANAMFFQPALPLENDFRNLTRMFYKTKLAHLTNNSNQDVADINSWVSQSTNKKIKKIVNELDSDAKMILLNAVYFYSKWKEMFLAKDTKKAKFYRPGLAPINVQMMMSKKYPMASFIDHSLQAKVGRLQLSNNMSLVIIMPRSITQNLTEVEERLSAVVFKSVMAKLESTHFKPTVVYLPRFKADTSQNLMNIIGEMDFGFFYDADLCEISTDKELAVSSAHHRAVLEISEEGVEAAAATVVSLARTANIFEVSQPFLVAVMRDNGFPVFMGRINNPQAA</sequence>
<dbReference type="AlphaFoldDB" id="A0A670HQM7"/>
<dbReference type="InterPro" id="IPR023796">
    <property type="entry name" value="Serpin_dom"/>
</dbReference>
<evidence type="ECO:0000256" key="2">
    <source>
        <dbReference type="SAM" id="MobiDB-lite"/>
    </source>
</evidence>
<dbReference type="RefSeq" id="XP_028594341.1">
    <property type="nucleotide sequence ID" value="XM_028738508.1"/>
</dbReference>
<dbReference type="GO" id="GO:0004867">
    <property type="term" value="F:serine-type endopeptidase inhibitor activity"/>
    <property type="evidence" value="ECO:0007669"/>
    <property type="project" value="Ensembl"/>
</dbReference>
<organism evidence="5 6">
    <name type="scientific">Podarcis muralis</name>
    <name type="common">Wall lizard</name>
    <name type="synonym">Lacerta muralis</name>
    <dbReference type="NCBI Taxonomy" id="64176"/>
    <lineage>
        <taxon>Eukaryota</taxon>
        <taxon>Metazoa</taxon>
        <taxon>Chordata</taxon>
        <taxon>Craniata</taxon>
        <taxon>Vertebrata</taxon>
        <taxon>Euteleostomi</taxon>
        <taxon>Lepidosauria</taxon>
        <taxon>Squamata</taxon>
        <taxon>Bifurcata</taxon>
        <taxon>Unidentata</taxon>
        <taxon>Episquamata</taxon>
        <taxon>Laterata</taxon>
        <taxon>Lacertibaenia</taxon>
        <taxon>Lacertidae</taxon>
        <taxon>Podarcis</taxon>
    </lineage>
</organism>
<evidence type="ECO:0000256" key="3">
    <source>
        <dbReference type="SAM" id="SignalP"/>
    </source>
</evidence>
<feature type="chain" id="PRO_5025671463" evidence="3">
    <location>
        <begin position="20"/>
        <end position="535"/>
    </location>
</feature>
<dbReference type="InterPro" id="IPR000215">
    <property type="entry name" value="Serpin_fam"/>
</dbReference>
<dbReference type="GeneID" id="114601251"/>
<feature type="signal peptide" evidence="3">
    <location>
        <begin position="1"/>
        <end position="19"/>
    </location>
</feature>
<dbReference type="Gene3D" id="2.30.39.10">
    <property type="entry name" value="Alpha-1-antitrypsin, domain 1"/>
    <property type="match status" value="1"/>
</dbReference>
<dbReference type="SUPFAM" id="SSF56574">
    <property type="entry name" value="Serpins"/>
    <property type="match status" value="1"/>
</dbReference>
<evidence type="ECO:0000313" key="5">
    <source>
        <dbReference type="Ensembl" id="ENSPMRP00000001851.1"/>
    </source>
</evidence>
<dbReference type="Gene3D" id="3.30.497.10">
    <property type="entry name" value="Antithrombin, subunit I, domain 2"/>
    <property type="match status" value="1"/>
</dbReference>
<accession>A0A670HQM7</accession>
<dbReference type="OMA" id="FELSSCT"/>
<evidence type="ECO:0000313" key="6">
    <source>
        <dbReference type="Proteomes" id="UP000472272"/>
    </source>
</evidence>
<dbReference type="Proteomes" id="UP000472272">
    <property type="component" value="Chromosome 1"/>
</dbReference>
<dbReference type="InterPro" id="IPR036186">
    <property type="entry name" value="Serpin_sf"/>
</dbReference>
<feature type="region of interest" description="Disordered" evidence="2">
    <location>
        <begin position="71"/>
        <end position="109"/>
    </location>
</feature>
<protein>
    <submittedName>
        <fullName evidence="5">Serpin family G member 1</fullName>
    </submittedName>
</protein>
<dbReference type="RefSeq" id="XP_028594317.1">
    <property type="nucleotide sequence ID" value="XM_028738484.1"/>
</dbReference>
<feature type="domain" description="Serpin" evidence="4">
    <location>
        <begin position="185"/>
        <end position="532"/>
    </location>
</feature>
<reference evidence="5" key="3">
    <citation type="submission" date="2025-09" db="UniProtKB">
        <authorList>
            <consortium name="Ensembl"/>
        </authorList>
    </citation>
    <scope>IDENTIFICATION</scope>
</reference>
<dbReference type="SMART" id="SM00093">
    <property type="entry name" value="SERPIN"/>
    <property type="match status" value="1"/>
</dbReference>